<evidence type="ECO:0000256" key="2">
    <source>
        <dbReference type="ARBA" id="ARBA00022741"/>
    </source>
</evidence>
<dbReference type="GO" id="GO:0004812">
    <property type="term" value="F:aminoacyl-tRNA ligase activity"/>
    <property type="evidence" value="ECO:0007669"/>
    <property type="project" value="InterPro"/>
</dbReference>
<gene>
    <name evidence="5" type="ORF">METZ01_LOCUS372497</name>
</gene>
<dbReference type="Pfam" id="PF00152">
    <property type="entry name" value="tRNA-synt_2"/>
    <property type="match status" value="1"/>
</dbReference>
<evidence type="ECO:0000313" key="5">
    <source>
        <dbReference type="EMBL" id="SVD19643.1"/>
    </source>
</evidence>
<feature type="non-terminal residue" evidence="5">
    <location>
        <position position="1"/>
    </location>
</feature>
<dbReference type="InterPro" id="IPR004364">
    <property type="entry name" value="Aa-tRNA-synt_II"/>
</dbReference>
<dbReference type="GO" id="GO:0006418">
    <property type="term" value="P:tRNA aminoacylation for protein translation"/>
    <property type="evidence" value="ECO:0007669"/>
    <property type="project" value="InterPro"/>
</dbReference>
<dbReference type="EMBL" id="UINC01135474">
    <property type="protein sequence ID" value="SVD19643.1"/>
    <property type="molecule type" value="Genomic_DNA"/>
</dbReference>
<keyword evidence="1" id="KW-0436">Ligase</keyword>
<reference evidence="5" key="1">
    <citation type="submission" date="2018-05" db="EMBL/GenBank/DDBJ databases">
        <authorList>
            <person name="Lanie J.A."/>
            <person name="Ng W.-L."/>
            <person name="Kazmierczak K.M."/>
            <person name="Andrzejewski T.M."/>
            <person name="Davidsen T.M."/>
            <person name="Wayne K.J."/>
            <person name="Tettelin H."/>
            <person name="Glass J.I."/>
            <person name="Rusch D."/>
            <person name="Podicherti R."/>
            <person name="Tsui H.-C.T."/>
            <person name="Winkler M.E."/>
        </authorList>
    </citation>
    <scope>NUCLEOTIDE SEQUENCE</scope>
</reference>
<feature type="domain" description="Aminoacyl-tRNA synthetase class II (D/K/N)" evidence="4">
    <location>
        <begin position="3"/>
        <end position="46"/>
    </location>
</feature>
<evidence type="ECO:0000256" key="1">
    <source>
        <dbReference type="ARBA" id="ARBA00022598"/>
    </source>
</evidence>
<keyword evidence="2" id="KW-0547">Nucleotide-binding</keyword>
<dbReference type="InterPro" id="IPR045864">
    <property type="entry name" value="aa-tRNA-synth_II/BPL/LPL"/>
</dbReference>
<evidence type="ECO:0000256" key="3">
    <source>
        <dbReference type="ARBA" id="ARBA00022840"/>
    </source>
</evidence>
<keyword evidence="3" id="KW-0067">ATP-binding</keyword>
<organism evidence="5">
    <name type="scientific">marine metagenome</name>
    <dbReference type="NCBI Taxonomy" id="408172"/>
    <lineage>
        <taxon>unclassified sequences</taxon>
        <taxon>metagenomes</taxon>
        <taxon>ecological metagenomes</taxon>
    </lineage>
</organism>
<sequence length="53" mass="5360">APSIDEALMAGLTEGLPGCAGGALGLDRALMIDEGVDDIHQVIAFTPSLNHDA</sequence>
<dbReference type="AlphaFoldDB" id="A0A382TC86"/>
<dbReference type="GO" id="GO:0005524">
    <property type="term" value="F:ATP binding"/>
    <property type="evidence" value="ECO:0007669"/>
    <property type="project" value="InterPro"/>
</dbReference>
<accession>A0A382TC86</accession>
<dbReference type="SUPFAM" id="SSF55681">
    <property type="entry name" value="Class II aaRS and biotin synthetases"/>
    <property type="match status" value="1"/>
</dbReference>
<dbReference type="Gene3D" id="3.30.930.10">
    <property type="entry name" value="Bira Bifunctional Protein, Domain 2"/>
    <property type="match status" value="1"/>
</dbReference>
<name>A0A382TC86_9ZZZZ</name>
<protein>
    <recommendedName>
        <fullName evidence="4">Aminoacyl-tRNA synthetase class II (D/K/N) domain-containing protein</fullName>
    </recommendedName>
</protein>
<proteinExistence type="predicted"/>
<evidence type="ECO:0000259" key="4">
    <source>
        <dbReference type="Pfam" id="PF00152"/>
    </source>
</evidence>